<dbReference type="KEGG" id="satk:SA2016_0091"/>
<name>A0A126ZV64_9MICC</name>
<dbReference type="STRING" id="37927.SA2016_0091"/>
<evidence type="ECO:0000313" key="3">
    <source>
        <dbReference type="Proteomes" id="UP000070134"/>
    </source>
</evidence>
<dbReference type="PATRIC" id="fig|37927.3.peg.95"/>
<sequence>MPDSDLTRQLAKDPYNLDFLGLTIEAAERELEQALTDHIVGTLRELGSSSSRLASSSPSSPGR</sequence>
<dbReference type="Pfam" id="PF06250">
    <property type="entry name" value="YhcG_C"/>
    <property type="match status" value="1"/>
</dbReference>
<dbReference type="RefSeq" id="WP_066494226.1">
    <property type="nucleotide sequence ID" value="NZ_BJMO01000013.1"/>
</dbReference>
<reference evidence="2 3" key="1">
    <citation type="submission" date="2016-02" db="EMBL/GenBank/DDBJ databases">
        <title>Complete genome of Sinomonas atrocyanea KCTC 3377.</title>
        <authorList>
            <person name="Kim K.M."/>
        </authorList>
    </citation>
    <scope>NUCLEOTIDE SEQUENCE [LARGE SCALE GENOMIC DNA]</scope>
    <source>
        <strain evidence="2 3">KCTC 3377</strain>
    </source>
</reference>
<evidence type="ECO:0000259" key="1">
    <source>
        <dbReference type="Pfam" id="PF06250"/>
    </source>
</evidence>
<organism evidence="2 3">
    <name type="scientific">Sinomonas atrocyanea</name>
    <dbReference type="NCBI Taxonomy" id="37927"/>
    <lineage>
        <taxon>Bacteria</taxon>
        <taxon>Bacillati</taxon>
        <taxon>Actinomycetota</taxon>
        <taxon>Actinomycetes</taxon>
        <taxon>Micrococcales</taxon>
        <taxon>Micrococcaceae</taxon>
        <taxon>Sinomonas</taxon>
    </lineage>
</organism>
<gene>
    <name evidence="2" type="ORF">SA2016_0091</name>
</gene>
<dbReference type="EMBL" id="CP014518">
    <property type="protein sequence ID" value="AMM30796.1"/>
    <property type="molecule type" value="Genomic_DNA"/>
</dbReference>
<dbReference type="Proteomes" id="UP000070134">
    <property type="component" value="Chromosome"/>
</dbReference>
<proteinExistence type="predicted"/>
<feature type="domain" description="YhcG PDDEXK nuclease" evidence="1">
    <location>
        <begin position="9"/>
        <end position="52"/>
    </location>
</feature>
<keyword evidence="3" id="KW-1185">Reference proteome</keyword>
<protein>
    <recommendedName>
        <fullName evidence="1">YhcG PDDEXK nuclease domain-containing protein</fullName>
    </recommendedName>
</protein>
<dbReference type="InterPro" id="IPR009362">
    <property type="entry name" value="YhcG_C"/>
</dbReference>
<evidence type="ECO:0000313" key="2">
    <source>
        <dbReference type="EMBL" id="AMM30796.1"/>
    </source>
</evidence>
<accession>A0A126ZV64</accession>
<dbReference type="AlphaFoldDB" id="A0A126ZV64"/>